<name>A0A0A9FES2_ARUDO</name>
<dbReference type="EMBL" id="GBRH01188172">
    <property type="protein sequence ID" value="JAE09724.1"/>
    <property type="molecule type" value="Transcribed_RNA"/>
</dbReference>
<organism evidence="1">
    <name type="scientific">Arundo donax</name>
    <name type="common">Giant reed</name>
    <name type="synonym">Donax arundinaceus</name>
    <dbReference type="NCBI Taxonomy" id="35708"/>
    <lineage>
        <taxon>Eukaryota</taxon>
        <taxon>Viridiplantae</taxon>
        <taxon>Streptophyta</taxon>
        <taxon>Embryophyta</taxon>
        <taxon>Tracheophyta</taxon>
        <taxon>Spermatophyta</taxon>
        <taxon>Magnoliopsida</taxon>
        <taxon>Liliopsida</taxon>
        <taxon>Poales</taxon>
        <taxon>Poaceae</taxon>
        <taxon>PACMAD clade</taxon>
        <taxon>Arundinoideae</taxon>
        <taxon>Arundineae</taxon>
        <taxon>Arundo</taxon>
    </lineage>
</organism>
<reference evidence="1" key="2">
    <citation type="journal article" date="2015" name="Data Brief">
        <title>Shoot transcriptome of the giant reed, Arundo donax.</title>
        <authorList>
            <person name="Barrero R.A."/>
            <person name="Guerrero F.D."/>
            <person name="Moolhuijzen P."/>
            <person name="Goolsby J.A."/>
            <person name="Tidwell J."/>
            <person name="Bellgard S.E."/>
            <person name="Bellgard M.I."/>
        </authorList>
    </citation>
    <scope>NUCLEOTIDE SEQUENCE</scope>
    <source>
        <tissue evidence="1">Shoot tissue taken approximately 20 cm above the soil surface</tissue>
    </source>
</reference>
<accession>A0A0A9FES2</accession>
<proteinExistence type="predicted"/>
<reference evidence="1" key="1">
    <citation type="submission" date="2014-09" db="EMBL/GenBank/DDBJ databases">
        <authorList>
            <person name="Magalhaes I.L.F."/>
            <person name="Oliveira U."/>
            <person name="Santos F.R."/>
            <person name="Vidigal T.H.D.A."/>
            <person name="Brescovit A.D."/>
            <person name="Santos A.J."/>
        </authorList>
    </citation>
    <scope>NUCLEOTIDE SEQUENCE</scope>
    <source>
        <tissue evidence="1">Shoot tissue taken approximately 20 cm above the soil surface</tissue>
    </source>
</reference>
<protein>
    <submittedName>
        <fullName evidence="1">Uncharacterized protein</fullName>
    </submittedName>
</protein>
<sequence length="71" mass="8207">MKYSYIRFSCALLVQMRNQELNYKKTVTKGKELSDHRPIDLINIAKNGCSIPEKFVSISWPFLSTQGKPEN</sequence>
<evidence type="ECO:0000313" key="1">
    <source>
        <dbReference type="EMBL" id="JAE09724.1"/>
    </source>
</evidence>
<dbReference type="AlphaFoldDB" id="A0A0A9FES2"/>